<gene>
    <name evidence="2" type="ORF">COU08_03885</name>
</gene>
<dbReference type="EMBL" id="PFBA01000032">
    <property type="protein sequence ID" value="PIT92196.1"/>
    <property type="molecule type" value="Genomic_DNA"/>
</dbReference>
<dbReference type="AlphaFoldDB" id="A0A2M6WHH8"/>
<evidence type="ECO:0000259" key="1">
    <source>
        <dbReference type="PROSITE" id="PS50164"/>
    </source>
</evidence>
<dbReference type="Gene3D" id="3.40.1440.10">
    <property type="entry name" value="GIY-YIG endonuclease"/>
    <property type="match status" value="1"/>
</dbReference>
<evidence type="ECO:0000313" key="2">
    <source>
        <dbReference type="EMBL" id="PIT92196.1"/>
    </source>
</evidence>
<dbReference type="Pfam" id="PF01541">
    <property type="entry name" value="GIY-YIG"/>
    <property type="match status" value="1"/>
</dbReference>
<organism evidence="2 3">
    <name type="scientific">Candidatus Harrisonbacteria bacterium CG10_big_fil_rev_8_21_14_0_10_42_17</name>
    <dbReference type="NCBI Taxonomy" id="1974584"/>
    <lineage>
        <taxon>Bacteria</taxon>
        <taxon>Candidatus Harrisoniibacteriota</taxon>
    </lineage>
</organism>
<dbReference type="PROSITE" id="PS50164">
    <property type="entry name" value="GIY_YIG"/>
    <property type="match status" value="1"/>
</dbReference>
<feature type="domain" description="GIY-YIG" evidence="1">
    <location>
        <begin position="5"/>
        <end position="48"/>
    </location>
</feature>
<name>A0A2M6WHH8_9BACT</name>
<sequence>MSKSKLPGVYILQSLKNDRYYVGSTDNFERRFGQHRTGRVKATQYILR</sequence>
<accession>A0A2M6WHH8</accession>
<comment type="caution">
    <text evidence="2">The sequence shown here is derived from an EMBL/GenBank/DDBJ whole genome shotgun (WGS) entry which is preliminary data.</text>
</comment>
<dbReference type="Proteomes" id="UP000228635">
    <property type="component" value="Unassembled WGS sequence"/>
</dbReference>
<proteinExistence type="predicted"/>
<reference evidence="3" key="1">
    <citation type="submission" date="2017-09" db="EMBL/GenBank/DDBJ databases">
        <title>Depth-based differentiation of microbial function through sediment-hosted aquifers and enrichment of novel symbionts in the deep terrestrial subsurface.</title>
        <authorList>
            <person name="Probst A.J."/>
            <person name="Ladd B."/>
            <person name="Jarett J.K."/>
            <person name="Geller-Mcgrath D.E."/>
            <person name="Sieber C.M.K."/>
            <person name="Emerson J.B."/>
            <person name="Anantharaman K."/>
            <person name="Thomas B.C."/>
            <person name="Malmstrom R."/>
            <person name="Stieglmeier M."/>
            <person name="Klingl A."/>
            <person name="Woyke T."/>
            <person name="Ryan C.M."/>
            <person name="Banfield J.F."/>
        </authorList>
    </citation>
    <scope>NUCLEOTIDE SEQUENCE [LARGE SCALE GENOMIC DNA]</scope>
</reference>
<dbReference type="SUPFAM" id="SSF82771">
    <property type="entry name" value="GIY-YIG endonuclease"/>
    <property type="match status" value="1"/>
</dbReference>
<evidence type="ECO:0000313" key="3">
    <source>
        <dbReference type="Proteomes" id="UP000228635"/>
    </source>
</evidence>
<dbReference type="InterPro" id="IPR000305">
    <property type="entry name" value="GIY-YIG_endonuc"/>
</dbReference>
<protein>
    <recommendedName>
        <fullName evidence="1">GIY-YIG domain-containing protein</fullName>
    </recommendedName>
</protein>
<dbReference type="InterPro" id="IPR035901">
    <property type="entry name" value="GIY-YIG_endonuc_sf"/>
</dbReference>